<reference evidence="3" key="1">
    <citation type="submission" date="2020-11" db="EMBL/GenBank/DDBJ databases">
        <authorList>
            <person name="Tran Van P."/>
        </authorList>
    </citation>
    <scope>NUCLEOTIDE SEQUENCE</scope>
</reference>
<dbReference type="Pfam" id="PF15009">
    <property type="entry name" value="STING_LBD"/>
    <property type="match status" value="1"/>
</dbReference>
<keyword evidence="1" id="KW-0472">Membrane</keyword>
<dbReference type="GO" id="GO:0005789">
    <property type="term" value="C:endoplasmic reticulum membrane"/>
    <property type="evidence" value="ECO:0007669"/>
    <property type="project" value="TreeGrafter"/>
</dbReference>
<protein>
    <recommendedName>
        <fullName evidence="2">STING ligand-binding domain-containing protein</fullName>
    </recommendedName>
</protein>
<dbReference type="Gene3D" id="3.40.50.12100">
    <property type="entry name" value="Stimulator of interferon genes protein"/>
    <property type="match status" value="1"/>
</dbReference>
<proteinExistence type="predicted"/>
<dbReference type="GO" id="GO:0032481">
    <property type="term" value="P:positive regulation of type I interferon production"/>
    <property type="evidence" value="ECO:0007669"/>
    <property type="project" value="InterPro"/>
</dbReference>
<dbReference type="GO" id="GO:0016239">
    <property type="term" value="P:positive regulation of macroautophagy"/>
    <property type="evidence" value="ECO:0007669"/>
    <property type="project" value="TreeGrafter"/>
</dbReference>
<feature type="transmembrane region" description="Helical" evidence="1">
    <location>
        <begin position="131"/>
        <end position="150"/>
    </location>
</feature>
<keyword evidence="1" id="KW-1133">Transmembrane helix</keyword>
<dbReference type="GO" id="GO:0000045">
    <property type="term" value="P:autophagosome assembly"/>
    <property type="evidence" value="ECO:0007669"/>
    <property type="project" value="TreeGrafter"/>
</dbReference>
<feature type="domain" description="STING ligand-binding" evidence="2">
    <location>
        <begin position="198"/>
        <end position="392"/>
    </location>
</feature>
<accession>A0A7R9EMK5</accession>
<dbReference type="GO" id="GO:0005776">
    <property type="term" value="C:autophagosome"/>
    <property type="evidence" value="ECO:0007669"/>
    <property type="project" value="TreeGrafter"/>
</dbReference>
<dbReference type="InterPro" id="IPR029158">
    <property type="entry name" value="STING"/>
</dbReference>
<dbReference type="InterPro" id="IPR055432">
    <property type="entry name" value="STING_LBD"/>
</dbReference>
<dbReference type="AlphaFoldDB" id="A0A7R9EMK5"/>
<keyword evidence="1" id="KW-0812">Transmembrane</keyword>
<gene>
    <name evidence="3" type="ORF">TBIB3V08_LOCUS613</name>
</gene>
<dbReference type="EMBL" id="OD564359">
    <property type="protein sequence ID" value="CAD7438014.1"/>
    <property type="molecule type" value="Genomic_DNA"/>
</dbReference>
<dbReference type="InterPro" id="IPR038623">
    <property type="entry name" value="STING_C_sf"/>
</dbReference>
<dbReference type="GO" id="GO:0061709">
    <property type="term" value="P:reticulophagy"/>
    <property type="evidence" value="ECO:0007669"/>
    <property type="project" value="TreeGrafter"/>
</dbReference>
<dbReference type="GO" id="GO:0035438">
    <property type="term" value="F:cyclic-di-GMP binding"/>
    <property type="evidence" value="ECO:0007669"/>
    <property type="project" value="TreeGrafter"/>
</dbReference>
<dbReference type="GO" id="GO:0002218">
    <property type="term" value="P:activation of innate immune response"/>
    <property type="evidence" value="ECO:0007669"/>
    <property type="project" value="InterPro"/>
</dbReference>
<evidence type="ECO:0000259" key="2">
    <source>
        <dbReference type="Pfam" id="PF15009"/>
    </source>
</evidence>
<dbReference type="PANTHER" id="PTHR34339:SF1">
    <property type="entry name" value="STIMULATOR OF INTERFERON GENES PROTEIN"/>
    <property type="match status" value="1"/>
</dbReference>
<organism evidence="3">
    <name type="scientific">Timema bartmani</name>
    <dbReference type="NCBI Taxonomy" id="61472"/>
    <lineage>
        <taxon>Eukaryota</taxon>
        <taxon>Metazoa</taxon>
        <taxon>Ecdysozoa</taxon>
        <taxon>Arthropoda</taxon>
        <taxon>Hexapoda</taxon>
        <taxon>Insecta</taxon>
        <taxon>Pterygota</taxon>
        <taxon>Neoptera</taxon>
        <taxon>Polyneoptera</taxon>
        <taxon>Phasmatodea</taxon>
        <taxon>Timematodea</taxon>
        <taxon>Timematoidea</taxon>
        <taxon>Timematidae</taxon>
        <taxon>Timema</taxon>
    </lineage>
</organism>
<dbReference type="GO" id="GO:0045087">
    <property type="term" value="P:innate immune response"/>
    <property type="evidence" value="ECO:0007669"/>
    <property type="project" value="TreeGrafter"/>
</dbReference>
<dbReference type="Gene3D" id="1.20.5.5200">
    <property type="match status" value="1"/>
</dbReference>
<feature type="transmembrane region" description="Helical" evidence="1">
    <location>
        <begin position="47"/>
        <end position="66"/>
    </location>
</feature>
<dbReference type="GO" id="GO:0061507">
    <property type="term" value="F:2',3'-cyclic GMP-AMP binding"/>
    <property type="evidence" value="ECO:0007669"/>
    <property type="project" value="TreeGrafter"/>
</dbReference>
<dbReference type="PANTHER" id="PTHR34339">
    <property type="entry name" value="STIMULATOR OF INTERFERON GENES PROTEIN"/>
    <property type="match status" value="1"/>
</dbReference>
<sequence>MSSCFSKIASYLGLMWSTPLQVVREDCRGRLIFPPDLPKERGCKAQIFASLSMAVSLLGSGYLHYVLTAPSNIWESCFYVGISFPSCFVVFILGHFFIRLWKMFEEFFHLRARYEGSVVQILKETFQCNTITYICSGCALFLMPWFWHVYGNFYKYIFKYESPLLCVLCTAFCFSHVIKMEESPLNRTLQLVQLGGLDYGSGMAYSFFYGYLQFMLPNKGDSNKGLKEKIQDYISHHKLNESLFPVKRLFILIPSSGYIATCLTKMDSKMCLEEATSLDEENRNVAGVQARSYKNSIYKIRSPDNTELVYLAVEGATPVKTYYNVMRQDPQKGELFKKYQKEISLRFFQTLVDIIKNDKDCCDLCEIVYYKDSDQNGQPLDLSDILKTKLQEIKERHQPAVIESLRHRIYYPYGLCTYVDLLNYSNV</sequence>
<evidence type="ECO:0000256" key="1">
    <source>
        <dbReference type="SAM" id="Phobius"/>
    </source>
</evidence>
<evidence type="ECO:0000313" key="3">
    <source>
        <dbReference type="EMBL" id="CAD7438014.1"/>
    </source>
</evidence>
<feature type="transmembrane region" description="Helical" evidence="1">
    <location>
        <begin position="78"/>
        <end position="101"/>
    </location>
</feature>
<name>A0A7R9EMK5_9NEOP</name>